<keyword evidence="2" id="KW-1185">Reference proteome</keyword>
<sequence length="168" mass="19309">MSDTMFPYIGKGCSRMVYAINDDIVIKVARYLDSSSGTTLAKWGIDQCKTELDTYLKYGEKMPFCKIYVDMCTDERIIMERVTPLSDLPSEITDFDEVTDLISRLEFERENESGYLESLHPAMQRFAEKVLKSGLTRQEIRDILSDVEYSNMGIKNGELYILDFGIYG</sequence>
<dbReference type="EMBL" id="KU574722">
    <property type="protein sequence ID" value="AMM44008.1"/>
    <property type="molecule type" value="Genomic_DNA"/>
</dbReference>
<evidence type="ECO:0000313" key="2">
    <source>
        <dbReference type="Proteomes" id="UP000223891"/>
    </source>
</evidence>
<reference evidence="2" key="1">
    <citation type="submission" date="2016-01" db="EMBL/GenBank/DDBJ databases">
        <title>Isolation and Characterization of Enterobacteria phage CBB.</title>
        <authorList>
            <person name="Buttimer C.T.H."/>
            <person name="Hendrix H."/>
            <person name="Alexandre H."/>
            <person name="O'Mahony J."/>
            <person name="Lavigne R."/>
            <person name="Coffey A."/>
        </authorList>
    </citation>
    <scope>NUCLEOTIDE SEQUENCE [LARGE SCALE GENOMIC DNA]</scope>
</reference>
<gene>
    <name evidence="1" type="ORF">CBB_445</name>
</gene>
<proteinExistence type="predicted"/>
<organism evidence="1 2">
    <name type="scientific">Pectobacterium phage vB_PcaM_CBB</name>
    <dbReference type="NCBI Taxonomy" id="2772511"/>
    <lineage>
        <taxon>Viruses</taxon>
        <taxon>Duplodnaviria</taxon>
        <taxon>Heunggongvirae</taxon>
        <taxon>Uroviricota</taxon>
        <taxon>Caudoviricetes</taxon>
        <taxon>Mimasvirus</taxon>
        <taxon>Mimasvirus CBB</taxon>
    </lineage>
</organism>
<evidence type="ECO:0000313" key="1">
    <source>
        <dbReference type="EMBL" id="AMM44008.1"/>
    </source>
</evidence>
<accession>A0A1L2CVG3</accession>
<name>A0A1L2CVG3_9CAUD</name>
<dbReference type="Proteomes" id="UP000223891">
    <property type="component" value="Segment"/>
</dbReference>
<protein>
    <submittedName>
        <fullName evidence="1">Uncharacterized protein</fullName>
    </submittedName>
</protein>